<accession>I0Z0R6</accession>
<organism evidence="1 2">
    <name type="scientific">Coccomyxa subellipsoidea (strain C-169)</name>
    <name type="common">Green microalga</name>
    <dbReference type="NCBI Taxonomy" id="574566"/>
    <lineage>
        <taxon>Eukaryota</taxon>
        <taxon>Viridiplantae</taxon>
        <taxon>Chlorophyta</taxon>
        <taxon>core chlorophytes</taxon>
        <taxon>Trebouxiophyceae</taxon>
        <taxon>Trebouxiophyceae incertae sedis</taxon>
        <taxon>Coccomyxaceae</taxon>
        <taxon>Coccomyxa</taxon>
        <taxon>Coccomyxa subellipsoidea</taxon>
    </lineage>
</organism>
<evidence type="ECO:0000313" key="1">
    <source>
        <dbReference type="EMBL" id="EIE24235.1"/>
    </source>
</evidence>
<feature type="non-terminal residue" evidence="1">
    <location>
        <position position="1"/>
    </location>
</feature>
<keyword evidence="2" id="KW-1185">Reference proteome</keyword>
<dbReference type="KEGG" id="csl:COCSUDRAFT_33014"/>
<evidence type="ECO:0000313" key="2">
    <source>
        <dbReference type="Proteomes" id="UP000007264"/>
    </source>
</evidence>
<dbReference type="GeneID" id="17042233"/>
<protein>
    <submittedName>
        <fullName evidence="1">Uncharacterized protein</fullName>
    </submittedName>
</protein>
<name>I0Z0R6_COCSC</name>
<dbReference type="RefSeq" id="XP_005648779.1">
    <property type="nucleotide sequence ID" value="XM_005648722.1"/>
</dbReference>
<dbReference type="AlphaFoldDB" id="I0Z0R6"/>
<gene>
    <name evidence="1" type="ORF">COCSUDRAFT_33014</name>
</gene>
<comment type="caution">
    <text evidence="1">The sequence shown here is derived from an EMBL/GenBank/DDBJ whole genome shotgun (WGS) entry which is preliminary data.</text>
</comment>
<sequence length="77" mass="8619">AHVSYAAKTDAWNLPAFCSPVFLLSECKMGYVFGWNLSNMNNFARHAMQQSTILYSFPDNYLQLVLDPNGVGLGVWS</sequence>
<dbReference type="Proteomes" id="UP000007264">
    <property type="component" value="Unassembled WGS sequence"/>
</dbReference>
<reference evidence="1 2" key="1">
    <citation type="journal article" date="2012" name="Genome Biol.">
        <title>The genome of the polar eukaryotic microalga coccomyxa subellipsoidea reveals traits of cold adaptation.</title>
        <authorList>
            <person name="Blanc G."/>
            <person name="Agarkova I."/>
            <person name="Grimwood J."/>
            <person name="Kuo A."/>
            <person name="Brueggeman A."/>
            <person name="Dunigan D."/>
            <person name="Gurnon J."/>
            <person name="Ladunga I."/>
            <person name="Lindquist E."/>
            <person name="Lucas S."/>
            <person name="Pangilinan J."/>
            <person name="Proschold T."/>
            <person name="Salamov A."/>
            <person name="Schmutz J."/>
            <person name="Weeks D."/>
            <person name="Yamada T."/>
            <person name="Claverie J.M."/>
            <person name="Grigoriev I."/>
            <person name="Van Etten J."/>
            <person name="Lomsadze A."/>
            <person name="Borodovsky M."/>
        </authorList>
    </citation>
    <scope>NUCLEOTIDE SEQUENCE [LARGE SCALE GENOMIC DNA]</scope>
    <source>
        <strain evidence="1 2">C-169</strain>
    </source>
</reference>
<proteinExistence type="predicted"/>
<dbReference type="EMBL" id="AGSI01000006">
    <property type="protein sequence ID" value="EIE24235.1"/>
    <property type="molecule type" value="Genomic_DNA"/>
</dbReference>